<dbReference type="InterPro" id="IPR004839">
    <property type="entry name" value="Aminotransferase_I/II_large"/>
</dbReference>
<evidence type="ECO:0000259" key="15">
    <source>
        <dbReference type="Pfam" id="PF00155"/>
    </source>
</evidence>
<dbReference type="FunCoup" id="A0A6P8ZPY3">
    <property type="interactions" value="78"/>
</dbReference>
<dbReference type="GO" id="GO:0004838">
    <property type="term" value="F:L-tyrosine-2-oxoglutarate transaminase activity"/>
    <property type="evidence" value="ECO:0007669"/>
    <property type="project" value="InterPro"/>
</dbReference>
<dbReference type="GO" id="GO:0006572">
    <property type="term" value="P:L-tyrosine catabolic process"/>
    <property type="evidence" value="ECO:0007669"/>
    <property type="project" value="UniProtKB-KW"/>
</dbReference>
<evidence type="ECO:0000256" key="3">
    <source>
        <dbReference type="ARBA" id="ARBA00007441"/>
    </source>
</evidence>
<comment type="pathway">
    <text evidence="2">Amino-acid degradation; L-phenylalanine degradation; acetoacetate and fumarate from L-phenylalanine: step 2/6.</text>
</comment>
<gene>
    <name evidence="17" type="primary">LOC117647307</name>
</gene>
<dbReference type="NCBIfam" id="TIGR01264">
    <property type="entry name" value="tyr_amTase_E"/>
    <property type="match status" value="1"/>
</dbReference>
<name>A0A6P8ZPY3_THRPL</name>
<dbReference type="InterPro" id="IPR015421">
    <property type="entry name" value="PyrdxlP-dep_Trfase_major"/>
</dbReference>
<evidence type="ECO:0000256" key="6">
    <source>
        <dbReference type="ARBA" id="ARBA00015959"/>
    </source>
</evidence>
<dbReference type="NCBIfam" id="TIGR01265">
    <property type="entry name" value="tyr_nico_aTase"/>
    <property type="match status" value="1"/>
</dbReference>
<dbReference type="AlphaFoldDB" id="A0A6P8ZPY3"/>
<keyword evidence="16" id="KW-1185">Reference proteome</keyword>
<feature type="region of interest" description="Disordered" evidence="14">
    <location>
        <begin position="1"/>
        <end position="51"/>
    </location>
</feature>
<evidence type="ECO:0000313" key="16">
    <source>
        <dbReference type="Proteomes" id="UP000515158"/>
    </source>
</evidence>
<keyword evidence="7 17" id="KW-0032">Aminotransferase</keyword>
<dbReference type="RefSeq" id="XP_034244904.1">
    <property type="nucleotide sequence ID" value="XM_034389013.1"/>
</dbReference>
<dbReference type="FunFam" id="3.40.640.10:FF:000048">
    <property type="entry name" value="tyrosine aminotransferase"/>
    <property type="match status" value="1"/>
</dbReference>
<comment type="similarity">
    <text evidence="3">Belongs to the class-I pyridoxal-phosphate-dependent aminotransferase family.</text>
</comment>
<sequence>MTPPTARCGGTPGSPEPQSPGGPEGALAANPMDSMASEASAVATGPTGRPRAWKVPASDIARNTHNYIRSIVENMRIEPHPDKHMIALSIGDPTIFGNFKPPVEVVDAVRESLLSFQYNGYAPSSGYLEAREAVARYSSRDGVDVEAKDVVLCSGCSCALDLCITVLANPGQNILVPRPGFSIYRTLAEGLGIATKSYNLLAERSWEVDLAGLEAAIDSETAAIVINNPSNPCGSVFRRQHLLDILAVASRHRVPIIADEIYEHLVFPGERYHSLGSLSTDVPVLSCSGLTKRFLVPGWRMGWIVVHDRGGVLEEVRGGLQKLSQRIIGSNTLVQGALPAILQNTPAAFYEDTARRLQLHARIAFECLREVPGLSPVMPQGAMYMMVGLNMAHFPAFATDLDLVNSLVCEESVFVLPGQCFDFPGYVRLVLTVPEEQLREACARIRDFCLRHYDTAVTAITAMELEPAAVLAEDLLVNEIKDLQEDMEVVDILVEDRLAAVAAAPGVGQVGQV</sequence>
<keyword evidence="10" id="KW-0663">Pyridoxal phosphate</keyword>
<dbReference type="InterPro" id="IPR015422">
    <property type="entry name" value="PyrdxlP-dep_Trfase_small"/>
</dbReference>
<evidence type="ECO:0000256" key="12">
    <source>
        <dbReference type="ARBA" id="ARBA00031696"/>
    </source>
</evidence>
<feature type="domain" description="Aminotransferase class I/classII large" evidence="15">
    <location>
        <begin position="84"/>
        <end position="445"/>
    </location>
</feature>
<dbReference type="Proteomes" id="UP000515158">
    <property type="component" value="Unplaced"/>
</dbReference>
<protein>
    <recommendedName>
        <fullName evidence="6">Tyrosine aminotransferase</fullName>
        <ecNumber evidence="5">2.6.1.5</ecNumber>
    </recommendedName>
    <alternativeName>
        <fullName evidence="12">L-tyrosine:2-oxoglutarate aminotransferase</fullName>
    </alternativeName>
</protein>
<dbReference type="CTD" id="6898"/>
<dbReference type="GO" id="GO:0006559">
    <property type="term" value="P:L-phenylalanine catabolic process"/>
    <property type="evidence" value="ECO:0007669"/>
    <property type="project" value="UniProtKB-UniPathway"/>
</dbReference>
<evidence type="ECO:0000256" key="1">
    <source>
        <dbReference type="ARBA" id="ARBA00001933"/>
    </source>
</evidence>
<dbReference type="GO" id="GO:0030170">
    <property type="term" value="F:pyridoxal phosphate binding"/>
    <property type="evidence" value="ECO:0007669"/>
    <property type="project" value="InterPro"/>
</dbReference>
<evidence type="ECO:0000256" key="14">
    <source>
        <dbReference type="SAM" id="MobiDB-lite"/>
    </source>
</evidence>
<accession>A0A6P8ZPY3</accession>
<dbReference type="Gene3D" id="3.40.640.10">
    <property type="entry name" value="Type I PLP-dependent aspartate aminotransferase-like (Major domain)"/>
    <property type="match status" value="1"/>
</dbReference>
<dbReference type="InterPro" id="IPR004838">
    <property type="entry name" value="NHTrfase_class1_PyrdxlP-BS"/>
</dbReference>
<evidence type="ECO:0000256" key="4">
    <source>
        <dbReference type="ARBA" id="ARBA00011738"/>
    </source>
</evidence>
<dbReference type="PANTHER" id="PTHR45744">
    <property type="entry name" value="TYROSINE AMINOTRANSFERASE"/>
    <property type="match status" value="1"/>
</dbReference>
<dbReference type="SUPFAM" id="SSF53383">
    <property type="entry name" value="PLP-dependent transferases"/>
    <property type="match status" value="1"/>
</dbReference>
<evidence type="ECO:0000256" key="8">
    <source>
        <dbReference type="ARBA" id="ARBA00022679"/>
    </source>
</evidence>
<evidence type="ECO:0000256" key="13">
    <source>
        <dbReference type="ARBA" id="ARBA00047798"/>
    </source>
</evidence>
<dbReference type="GeneID" id="117647307"/>
<dbReference type="PANTHER" id="PTHR45744:SF2">
    <property type="entry name" value="TYROSINE AMINOTRANSFERASE"/>
    <property type="match status" value="1"/>
</dbReference>
<organism evidence="17">
    <name type="scientific">Thrips palmi</name>
    <name type="common">Melon thrips</name>
    <dbReference type="NCBI Taxonomy" id="161013"/>
    <lineage>
        <taxon>Eukaryota</taxon>
        <taxon>Metazoa</taxon>
        <taxon>Ecdysozoa</taxon>
        <taxon>Arthropoda</taxon>
        <taxon>Hexapoda</taxon>
        <taxon>Insecta</taxon>
        <taxon>Pterygota</taxon>
        <taxon>Neoptera</taxon>
        <taxon>Paraneoptera</taxon>
        <taxon>Thysanoptera</taxon>
        <taxon>Terebrantia</taxon>
        <taxon>Thripoidea</taxon>
        <taxon>Thripidae</taxon>
        <taxon>Thrips</taxon>
    </lineage>
</organism>
<dbReference type="InterPro" id="IPR005958">
    <property type="entry name" value="TyrNic_aminoTrfase"/>
</dbReference>
<comment type="catalytic activity">
    <reaction evidence="13">
        <text>L-tyrosine + 2-oxoglutarate = 3-(4-hydroxyphenyl)pyruvate + L-glutamate</text>
        <dbReference type="Rhea" id="RHEA:15093"/>
        <dbReference type="ChEBI" id="CHEBI:16810"/>
        <dbReference type="ChEBI" id="CHEBI:29985"/>
        <dbReference type="ChEBI" id="CHEBI:36242"/>
        <dbReference type="ChEBI" id="CHEBI:58315"/>
        <dbReference type="EC" id="2.6.1.5"/>
    </reaction>
</comment>
<dbReference type="CDD" id="cd00609">
    <property type="entry name" value="AAT_like"/>
    <property type="match status" value="1"/>
</dbReference>
<dbReference type="InterPro" id="IPR005957">
    <property type="entry name" value="Tyrosine_aminoTrfase"/>
</dbReference>
<evidence type="ECO:0000256" key="10">
    <source>
        <dbReference type="ARBA" id="ARBA00022898"/>
    </source>
</evidence>
<dbReference type="Gene3D" id="3.90.1150.10">
    <property type="entry name" value="Aspartate Aminotransferase, domain 1"/>
    <property type="match status" value="1"/>
</dbReference>
<evidence type="ECO:0000256" key="9">
    <source>
        <dbReference type="ARBA" id="ARBA00022878"/>
    </source>
</evidence>
<dbReference type="Pfam" id="PF00155">
    <property type="entry name" value="Aminotran_1_2"/>
    <property type="match status" value="1"/>
</dbReference>
<dbReference type="OrthoDB" id="7042322at2759"/>
<evidence type="ECO:0000313" key="17">
    <source>
        <dbReference type="RefSeq" id="XP_034244904.1"/>
    </source>
</evidence>
<dbReference type="InterPro" id="IPR015424">
    <property type="entry name" value="PyrdxlP-dep_Trfase"/>
</dbReference>
<evidence type="ECO:0000256" key="7">
    <source>
        <dbReference type="ARBA" id="ARBA00022576"/>
    </source>
</evidence>
<evidence type="ECO:0000256" key="2">
    <source>
        <dbReference type="ARBA" id="ARBA00005203"/>
    </source>
</evidence>
<dbReference type="UniPathway" id="UPA00139">
    <property type="reaction ID" value="UER00338"/>
</dbReference>
<dbReference type="InParanoid" id="A0A6P8ZPY3"/>
<dbReference type="KEGG" id="tpal:117647307"/>
<keyword evidence="9" id="KW-0828">Tyrosine catabolism</keyword>
<reference evidence="17" key="1">
    <citation type="submission" date="2025-08" db="UniProtKB">
        <authorList>
            <consortium name="RefSeq"/>
        </authorList>
    </citation>
    <scope>IDENTIFICATION</scope>
    <source>
        <tissue evidence="17">Total insect</tissue>
    </source>
</reference>
<proteinExistence type="inferred from homology"/>
<dbReference type="EC" id="2.6.1.5" evidence="5"/>
<keyword evidence="11" id="KW-0585">Phenylalanine catabolism</keyword>
<evidence type="ECO:0000256" key="5">
    <source>
        <dbReference type="ARBA" id="ARBA00012749"/>
    </source>
</evidence>
<dbReference type="PROSITE" id="PS00105">
    <property type="entry name" value="AA_TRANSFER_CLASS_1"/>
    <property type="match status" value="1"/>
</dbReference>
<comment type="subunit">
    <text evidence="4">Homodimer.</text>
</comment>
<evidence type="ECO:0000256" key="11">
    <source>
        <dbReference type="ARBA" id="ARBA00023232"/>
    </source>
</evidence>
<keyword evidence="8" id="KW-0808">Transferase</keyword>
<comment type="cofactor">
    <cofactor evidence="1">
        <name>pyridoxal 5'-phosphate</name>
        <dbReference type="ChEBI" id="CHEBI:597326"/>
    </cofactor>
</comment>